<evidence type="ECO:0000259" key="4">
    <source>
        <dbReference type="PROSITE" id="PS51898"/>
    </source>
</evidence>
<feature type="compositionally biased region" description="Low complexity" evidence="3">
    <location>
        <begin position="195"/>
        <end position="214"/>
    </location>
</feature>
<dbReference type="GO" id="GO:0003677">
    <property type="term" value="F:DNA binding"/>
    <property type="evidence" value="ECO:0007669"/>
    <property type="project" value="UniProtKB-KW"/>
</dbReference>
<keyword evidence="5" id="KW-1185">Reference proteome</keyword>
<dbReference type="InterPro" id="IPR052925">
    <property type="entry name" value="Phage_Integrase-like_Recomb"/>
</dbReference>
<reference evidence="6 7" key="1">
    <citation type="submission" date="2025-04" db="UniProtKB">
        <authorList>
            <consortium name="RefSeq"/>
        </authorList>
    </citation>
    <scope>IDENTIFICATION</scope>
    <source>
        <strain evidence="6 7">J_2021</strain>
        <tissue evidence="6 7">Erythrocytes</tissue>
    </source>
</reference>
<evidence type="ECO:0000256" key="1">
    <source>
        <dbReference type="ARBA" id="ARBA00023125"/>
    </source>
</evidence>
<feature type="region of interest" description="Disordered" evidence="3">
    <location>
        <begin position="33"/>
        <end position="56"/>
    </location>
</feature>
<dbReference type="InterPro" id="IPR013762">
    <property type="entry name" value="Integrase-like_cat_sf"/>
</dbReference>
<dbReference type="AlphaFoldDB" id="A0A8J1KSL0"/>
<accession>A0A8J1KSL0</accession>
<dbReference type="Gene3D" id="1.10.150.130">
    <property type="match status" value="1"/>
</dbReference>
<evidence type="ECO:0000256" key="2">
    <source>
        <dbReference type="ARBA" id="ARBA00023172"/>
    </source>
</evidence>
<dbReference type="InterPro" id="IPR011010">
    <property type="entry name" value="DNA_brk_join_enz"/>
</dbReference>
<dbReference type="OrthoDB" id="9907517at2759"/>
<gene>
    <name evidence="6" type="primary">LOC121394175</name>
    <name evidence="7" type="synonym">LOC121397706</name>
</gene>
<dbReference type="RefSeq" id="XP_041430863.1">
    <property type="nucleotide sequence ID" value="XM_041574929.1"/>
</dbReference>
<dbReference type="KEGG" id="xla:121394175"/>
<sequence>MYFLLTSCSSVEKTYLSSDWSIFNPKPSDWSIQKRGVASQEKPRRPAIKGRTGEHSSFFAGSRRERIVLEMAEENPDGRLRDILRWIQAEAGHEDIQTLLQQCQLASSTTTAVTSLPTAEPPGSPSEEAASSSGAASDVAIQRTPASRGPGKRRIVAVKRNTRGKQAAKKRTQMTSAVSAKKRIVADPPQTGVWPSASPPSSRVSSAAVASGGPLHQKSFNTSGPFPSTGSGGGPAAGSSYEGHQVSRGPQSRPEPGPSSCNTIGHPVLPPAIRGHTSPSVTHSAPQPAGFTPQEESQPIQVIVQRALGNRQLFGQRRNTMPPTSVEFSIARISKWLSMSLADKTWHAYIASWNEWMKFKTSFPKEHYQRDSDVLLSFVLEQVEAQYSLSAITKKLAGISFFLKVQSEADITKSFLVKQILRGVGRITRSVDIRRPITLSLLKDLVSVLPQICYSRFETMLFTLLFSVSFFGALRVSESVSQSKRSPGGIGSEDIHLVEGKLKIILKKSKTDKVGRGTTIWLGNSTEQSICPVLAFRHYQQVRPCLPGPFFIHSDGSFLTRFQFVKILKGAVSKLGIPPDHYNTHSFRIGAATQASLMGLGEEFIKRLGRWNSSRYQLYVRPTLV</sequence>
<protein>
    <submittedName>
        <fullName evidence="6">Uncharacterized protein LOC121394175</fullName>
    </submittedName>
    <submittedName>
        <fullName evidence="7">Uncharacterized protein LOC121397706</fullName>
    </submittedName>
</protein>
<dbReference type="RefSeq" id="XP_041420296.1">
    <property type="nucleotide sequence ID" value="XM_041564362.1"/>
</dbReference>
<evidence type="ECO:0000256" key="3">
    <source>
        <dbReference type="SAM" id="MobiDB-lite"/>
    </source>
</evidence>
<dbReference type="KEGG" id="xla:121397706"/>
<evidence type="ECO:0000313" key="6">
    <source>
        <dbReference type="RefSeq" id="XP_041420296.1"/>
    </source>
</evidence>
<dbReference type="Proteomes" id="UP000186698">
    <property type="component" value="Chromosome 5S"/>
</dbReference>
<evidence type="ECO:0000313" key="5">
    <source>
        <dbReference type="Proteomes" id="UP000186698"/>
    </source>
</evidence>
<name>A0A8J1KSL0_XENLA</name>
<dbReference type="GO" id="GO:0006310">
    <property type="term" value="P:DNA recombination"/>
    <property type="evidence" value="ECO:0007669"/>
    <property type="project" value="UniProtKB-KW"/>
</dbReference>
<dbReference type="PANTHER" id="PTHR34605:SF8">
    <property type="entry name" value="FILAGGRIN-2-LIKE ISOFORM X1"/>
    <property type="match status" value="1"/>
</dbReference>
<feature type="domain" description="Tyr recombinase" evidence="4">
    <location>
        <begin position="434"/>
        <end position="625"/>
    </location>
</feature>
<keyword evidence="1" id="KW-0238">DNA-binding</keyword>
<feature type="compositionally biased region" description="Basic residues" evidence="3">
    <location>
        <begin position="150"/>
        <end position="172"/>
    </location>
</feature>
<keyword evidence="2" id="KW-0233">DNA recombination</keyword>
<dbReference type="GO" id="GO:0015074">
    <property type="term" value="P:DNA integration"/>
    <property type="evidence" value="ECO:0007669"/>
    <property type="project" value="InterPro"/>
</dbReference>
<dbReference type="PROSITE" id="PS51898">
    <property type="entry name" value="TYR_RECOMBINASE"/>
    <property type="match status" value="1"/>
</dbReference>
<dbReference type="GeneID" id="121394175"/>
<dbReference type="Proteomes" id="UP000186698">
    <property type="component" value="Chromosome 8S"/>
</dbReference>
<organism evidence="5 6">
    <name type="scientific">Xenopus laevis</name>
    <name type="common">African clawed frog</name>
    <dbReference type="NCBI Taxonomy" id="8355"/>
    <lineage>
        <taxon>Eukaryota</taxon>
        <taxon>Metazoa</taxon>
        <taxon>Chordata</taxon>
        <taxon>Craniata</taxon>
        <taxon>Vertebrata</taxon>
        <taxon>Euteleostomi</taxon>
        <taxon>Amphibia</taxon>
        <taxon>Batrachia</taxon>
        <taxon>Anura</taxon>
        <taxon>Pipoidea</taxon>
        <taxon>Pipidae</taxon>
        <taxon>Xenopodinae</taxon>
        <taxon>Xenopus</taxon>
        <taxon>Xenopus</taxon>
    </lineage>
</organism>
<dbReference type="PANTHER" id="PTHR34605">
    <property type="entry name" value="PHAGE_INTEGRASE DOMAIN-CONTAINING PROTEIN"/>
    <property type="match status" value="1"/>
</dbReference>
<feature type="region of interest" description="Disordered" evidence="3">
    <location>
        <begin position="111"/>
        <end position="297"/>
    </location>
</feature>
<dbReference type="Gene3D" id="1.10.443.10">
    <property type="entry name" value="Intergrase catalytic core"/>
    <property type="match status" value="1"/>
</dbReference>
<dbReference type="InterPro" id="IPR002104">
    <property type="entry name" value="Integrase_catalytic"/>
</dbReference>
<feature type="compositionally biased region" description="Low complexity" evidence="3">
    <location>
        <begin position="125"/>
        <end position="137"/>
    </location>
</feature>
<dbReference type="SUPFAM" id="SSF47823">
    <property type="entry name" value="lambda integrase-like, N-terminal domain"/>
    <property type="match status" value="1"/>
</dbReference>
<dbReference type="InterPro" id="IPR010998">
    <property type="entry name" value="Integrase_recombinase_N"/>
</dbReference>
<proteinExistence type="predicted"/>
<evidence type="ECO:0000313" key="7">
    <source>
        <dbReference type="RefSeq" id="XP_041430863.1"/>
    </source>
</evidence>
<dbReference type="SUPFAM" id="SSF56349">
    <property type="entry name" value="DNA breaking-rejoining enzymes"/>
    <property type="match status" value="1"/>
</dbReference>